<sequence>MFEIEVEEKKGILQTIIVERKRGISSWVKLGLESLGFFLESLTQCIKEVEEENNKAIGTDSSPDPSQPPLVDNAQISVTYSFVGSDPSNWRNSDSEFINFWVKEVLRKQLVEEQQTVEKSKTDHALIEEALREWNRNVFGRLKVNKNSTLQQVEFWDLVESERSLSEEEIEMKKEAKENFKKWVLLEEIHWRQLSRELWLKERDRNTGFFHWMTNAHHRNNSLDKIKVNGVWLTEEKDVREGLANAFHQLLSEDSGWKTDIEGLHLEHLSIQKAESLELPFFEEEIRFVLMEMNSDKTPDPNGFTMAFWQTCWDFVKEEILELFKELYDQSSFAKSLNTTFLVLIPKKGDAEDLGDFQPISLLGGLYKLLAKVLANRLKKVIGKVVSLDQNAFVMGRQILDALFIANEVIDSCDHTASIISNSDDGVGYIAPILKGNARQQCLSWCLSKEVL</sequence>
<accession>A0ABY9BXH9</accession>
<organism evidence="1 2">
    <name type="scientific">Vitis vinifera</name>
    <name type="common">Grape</name>
    <dbReference type="NCBI Taxonomy" id="29760"/>
    <lineage>
        <taxon>Eukaryota</taxon>
        <taxon>Viridiplantae</taxon>
        <taxon>Streptophyta</taxon>
        <taxon>Embryophyta</taxon>
        <taxon>Tracheophyta</taxon>
        <taxon>Spermatophyta</taxon>
        <taxon>Magnoliopsida</taxon>
        <taxon>eudicotyledons</taxon>
        <taxon>Gunneridae</taxon>
        <taxon>Pentapetalae</taxon>
        <taxon>rosids</taxon>
        <taxon>Vitales</taxon>
        <taxon>Vitaceae</taxon>
        <taxon>Viteae</taxon>
        <taxon>Vitis</taxon>
    </lineage>
</organism>
<name>A0ABY9BXH9_VITVI</name>
<dbReference type="InterPro" id="IPR052343">
    <property type="entry name" value="Retrotransposon-Effector_Assoc"/>
</dbReference>
<dbReference type="PANTHER" id="PTHR46890:SF50">
    <property type="entry name" value="RNA-DIRECTED DNA POLYMERASE, EUKARYOTA, REVERSE TRANSCRIPTASE ZINC-BINDING DOMAIN PROTEIN-RELATED"/>
    <property type="match status" value="1"/>
</dbReference>
<evidence type="ECO:0000313" key="1">
    <source>
        <dbReference type="EMBL" id="WJZ87486.1"/>
    </source>
</evidence>
<gene>
    <name evidence="1" type="ORF">VitviT2T_006861</name>
</gene>
<protein>
    <recommendedName>
        <fullName evidence="3">Reverse transcriptase domain-containing protein</fullName>
    </recommendedName>
</protein>
<reference evidence="1 2" key="1">
    <citation type="journal article" date="2023" name="Hortic Res">
        <title>The complete reference genome for grapevine (Vitis vinifera L.) genetics and breeding.</title>
        <authorList>
            <person name="Shi X."/>
            <person name="Cao S."/>
            <person name="Wang X."/>
            <person name="Huang S."/>
            <person name="Wang Y."/>
            <person name="Liu Z."/>
            <person name="Liu W."/>
            <person name="Leng X."/>
            <person name="Peng Y."/>
            <person name="Wang N."/>
            <person name="Wang Y."/>
            <person name="Ma Z."/>
            <person name="Xu X."/>
            <person name="Zhang F."/>
            <person name="Xue H."/>
            <person name="Zhong H."/>
            <person name="Wang Y."/>
            <person name="Zhang K."/>
            <person name="Velt A."/>
            <person name="Avia K."/>
            <person name="Holtgrawe D."/>
            <person name="Grimplet J."/>
            <person name="Matus J.T."/>
            <person name="Ware D."/>
            <person name="Wu X."/>
            <person name="Wang H."/>
            <person name="Liu C."/>
            <person name="Fang Y."/>
            <person name="Rustenholz C."/>
            <person name="Cheng Z."/>
            <person name="Xiao H."/>
            <person name="Zhou Y."/>
        </authorList>
    </citation>
    <scope>NUCLEOTIDE SEQUENCE [LARGE SCALE GENOMIC DNA]</scope>
    <source>
        <strain evidence="2">cv. Pinot noir / PN40024</strain>
        <tissue evidence="1">Leaf</tissue>
    </source>
</reference>
<evidence type="ECO:0000313" key="2">
    <source>
        <dbReference type="Proteomes" id="UP001227230"/>
    </source>
</evidence>
<proteinExistence type="predicted"/>
<evidence type="ECO:0008006" key="3">
    <source>
        <dbReference type="Google" id="ProtNLM"/>
    </source>
</evidence>
<dbReference type="EMBL" id="CP126652">
    <property type="protein sequence ID" value="WJZ87486.1"/>
    <property type="molecule type" value="Genomic_DNA"/>
</dbReference>
<dbReference type="Proteomes" id="UP001227230">
    <property type="component" value="Chromosome 5"/>
</dbReference>
<dbReference type="PANTHER" id="PTHR46890">
    <property type="entry name" value="NON-LTR RETROLELEMENT REVERSE TRANSCRIPTASE-LIKE PROTEIN-RELATED"/>
    <property type="match status" value="1"/>
</dbReference>
<keyword evidence="2" id="KW-1185">Reference proteome</keyword>